<dbReference type="InterPro" id="IPR021522">
    <property type="entry name" value="MctB"/>
</dbReference>
<keyword evidence="3" id="KW-1185">Reference proteome</keyword>
<feature type="compositionally biased region" description="Polar residues" evidence="1">
    <location>
        <begin position="146"/>
        <end position="163"/>
    </location>
</feature>
<gene>
    <name evidence="2" type="ORF">ETD85_12320</name>
</gene>
<dbReference type="Pfam" id="PF11382">
    <property type="entry name" value="MctB"/>
    <property type="match status" value="1"/>
</dbReference>
<comment type="caution">
    <text evidence="2">The sequence shown here is derived from an EMBL/GenBank/DDBJ whole genome shotgun (WGS) entry which is preliminary data.</text>
</comment>
<reference evidence="2 3" key="1">
    <citation type="submission" date="2019-05" db="EMBL/GenBank/DDBJ databases">
        <title>Draft genome sequence of Nonomuraea zeae DSM 100528.</title>
        <authorList>
            <person name="Saricaoglu S."/>
            <person name="Isik K."/>
        </authorList>
    </citation>
    <scope>NUCLEOTIDE SEQUENCE [LARGE SCALE GENOMIC DNA]</scope>
    <source>
        <strain evidence="2 3">DSM 100528</strain>
    </source>
</reference>
<dbReference type="OrthoDB" id="4350157at2"/>
<evidence type="ECO:0000313" key="3">
    <source>
        <dbReference type="Proteomes" id="UP000306628"/>
    </source>
</evidence>
<organism evidence="2 3">
    <name type="scientific">Nonomuraea zeae</name>
    <dbReference type="NCBI Taxonomy" id="1642303"/>
    <lineage>
        <taxon>Bacteria</taxon>
        <taxon>Bacillati</taxon>
        <taxon>Actinomycetota</taxon>
        <taxon>Actinomycetes</taxon>
        <taxon>Streptosporangiales</taxon>
        <taxon>Streptosporangiaceae</taxon>
        <taxon>Nonomuraea</taxon>
    </lineage>
</organism>
<dbReference type="AlphaFoldDB" id="A0A5S4GSZ1"/>
<protein>
    <submittedName>
        <fullName evidence="2">Uncharacterized protein</fullName>
    </submittedName>
</protein>
<evidence type="ECO:0000256" key="1">
    <source>
        <dbReference type="SAM" id="MobiDB-lite"/>
    </source>
</evidence>
<accession>A0A5S4GSZ1</accession>
<sequence>MLLGSTLMTSDSAQAGTRNEETLTLLDEFERAGLLSIDGEPGERATIAVMIAPEDPFEGEGAEAQAGALVSLAAGMDAVSRGTVLAGGNTSTLPGGLIAALRAKDETVKHVTTVATADTPLGYITVVYALREQLNGRAGQYGTGTGASSFPLTTSHATPSPSR</sequence>
<name>A0A5S4GSZ1_9ACTN</name>
<dbReference type="GO" id="GO:0055070">
    <property type="term" value="P:copper ion homeostasis"/>
    <property type="evidence" value="ECO:0007669"/>
    <property type="project" value="InterPro"/>
</dbReference>
<feature type="region of interest" description="Disordered" evidence="1">
    <location>
        <begin position="140"/>
        <end position="163"/>
    </location>
</feature>
<dbReference type="EMBL" id="VCKX01000029">
    <property type="protein sequence ID" value="TMR35862.1"/>
    <property type="molecule type" value="Genomic_DNA"/>
</dbReference>
<evidence type="ECO:0000313" key="2">
    <source>
        <dbReference type="EMBL" id="TMR35862.1"/>
    </source>
</evidence>
<dbReference type="GO" id="GO:0016020">
    <property type="term" value="C:membrane"/>
    <property type="evidence" value="ECO:0007669"/>
    <property type="project" value="InterPro"/>
</dbReference>
<proteinExistence type="predicted"/>
<dbReference type="RefSeq" id="WP_138689801.1">
    <property type="nucleotide sequence ID" value="NZ_VCKX01000029.1"/>
</dbReference>
<dbReference type="Proteomes" id="UP000306628">
    <property type="component" value="Unassembled WGS sequence"/>
</dbReference>